<dbReference type="SUPFAM" id="SSF52768">
    <property type="entry name" value="Arginase/deacetylase"/>
    <property type="match status" value="1"/>
</dbReference>
<dbReference type="CDD" id="cd09989">
    <property type="entry name" value="Arginase"/>
    <property type="match status" value="1"/>
</dbReference>
<proteinExistence type="inferred from homology"/>
<dbReference type="PROSITE" id="PS51409">
    <property type="entry name" value="ARGINASE_2"/>
    <property type="match status" value="1"/>
</dbReference>
<dbReference type="EC" id="3.5.3.1" evidence="3"/>
<keyword evidence="9" id="KW-0464">Manganese</keyword>
<evidence type="ECO:0000256" key="12">
    <source>
        <dbReference type="RuleBase" id="RU003684"/>
    </source>
</evidence>
<organism evidence="13">
    <name type="scientific">Timema californicum</name>
    <name type="common">California timema</name>
    <name type="synonym">Walking stick</name>
    <dbReference type="NCBI Taxonomy" id="61474"/>
    <lineage>
        <taxon>Eukaryota</taxon>
        <taxon>Metazoa</taxon>
        <taxon>Ecdysozoa</taxon>
        <taxon>Arthropoda</taxon>
        <taxon>Hexapoda</taxon>
        <taxon>Insecta</taxon>
        <taxon>Pterygota</taxon>
        <taxon>Neoptera</taxon>
        <taxon>Polyneoptera</taxon>
        <taxon>Phasmatodea</taxon>
        <taxon>Timematodea</taxon>
        <taxon>Timematoidea</taxon>
        <taxon>Timematidae</taxon>
        <taxon>Timema</taxon>
    </lineage>
</organism>
<comment type="cofactor">
    <cofactor evidence="1">
        <name>Mn(2+)</name>
        <dbReference type="ChEBI" id="CHEBI:29035"/>
    </cofactor>
</comment>
<keyword evidence="6" id="KW-0056">Arginine metabolism</keyword>
<dbReference type="GO" id="GO:0004053">
    <property type="term" value="F:arginase activity"/>
    <property type="evidence" value="ECO:0007669"/>
    <property type="project" value="UniProtKB-EC"/>
</dbReference>
<sequence length="435" mass="48489">MATFSKHKIMKRKFHRELISRNHADRKYGIVGVPFGKGQLKSGVGNAPEAIRAQKLLTDLHLMAYGGGLGQHPNLRTMFDQYYRFLSPGYDVKDYGDVTYPAVETAEKFDHNMKALEHIAACHKKVQNILPKERRNHAEWPVWYTRDPAAHALMYCYVSSPFQVSEKVQDVIKDGRVCVTLGGDHSVSIGTIDGHVKARGNVAVLWVDAHADLNTADTSLTGNIHGMPVALLAKELSDYWPYIPGMDWQKPTLSIKQFAYIGLRSVDEYERVIMDKYSITAFGMEDIEYKGIVNVVNEALQSIDPLSILPLHVSFDIDCLDPLEAPSTGTPDSLGVEVVTPTSQPSRSAVSSSGSGAEVLHSRISNDELQSCEPKDRKMGTIGDKRDVHLTIQAAKHLLQAVFGRQRRGNYPNDELVKLVNYNKLDKETNELSET</sequence>
<evidence type="ECO:0000256" key="5">
    <source>
        <dbReference type="ARBA" id="ARBA00022436"/>
    </source>
</evidence>
<comment type="similarity">
    <text evidence="11 12">Belongs to the arginase family.</text>
</comment>
<keyword evidence="7" id="KW-0479">Metal-binding</keyword>
<evidence type="ECO:0000256" key="9">
    <source>
        <dbReference type="ARBA" id="ARBA00023211"/>
    </source>
</evidence>
<dbReference type="UniPathway" id="UPA00158">
    <property type="reaction ID" value="UER00270"/>
</dbReference>
<accession>A0A7R9JBV4</accession>
<evidence type="ECO:0000256" key="10">
    <source>
        <dbReference type="ARBA" id="ARBA00047391"/>
    </source>
</evidence>
<evidence type="ECO:0000256" key="11">
    <source>
        <dbReference type="PROSITE-ProRule" id="PRU00742"/>
    </source>
</evidence>
<dbReference type="GO" id="GO:0030145">
    <property type="term" value="F:manganese ion binding"/>
    <property type="evidence" value="ECO:0007669"/>
    <property type="project" value="TreeGrafter"/>
</dbReference>
<evidence type="ECO:0000256" key="2">
    <source>
        <dbReference type="ARBA" id="ARBA00005098"/>
    </source>
</evidence>
<evidence type="ECO:0000256" key="1">
    <source>
        <dbReference type="ARBA" id="ARBA00001936"/>
    </source>
</evidence>
<evidence type="ECO:0000256" key="8">
    <source>
        <dbReference type="ARBA" id="ARBA00022801"/>
    </source>
</evidence>
<keyword evidence="5" id="KW-0835">Urea cycle</keyword>
<dbReference type="GO" id="GO:0005829">
    <property type="term" value="C:cytosol"/>
    <property type="evidence" value="ECO:0007669"/>
    <property type="project" value="TreeGrafter"/>
</dbReference>
<dbReference type="GO" id="GO:0005634">
    <property type="term" value="C:nucleus"/>
    <property type="evidence" value="ECO:0007669"/>
    <property type="project" value="TreeGrafter"/>
</dbReference>
<comment type="catalytic activity">
    <reaction evidence="10">
        <text>L-arginine + H2O = urea + L-ornithine</text>
        <dbReference type="Rhea" id="RHEA:20569"/>
        <dbReference type="ChEBI" id="CHEBI:15377"/>
        <dbReference type="ChEBI" id="CHEBI:16199"/>
        <dbReference type="ChEBI" id="CHEBI:32682"/>
        <dbReference type="ChEBI" id="CHEBI:46911"/>
        <dbReference type="EC" id="3.5.3.1"/>
    </reaction>
</comment>
<gene>
    <name evidence="13" type="ORF">TCMB3V08_LOCUS8157</name>
</gene>
<dbReference type="EMBL" id="OE183356">
    <property type="protein sequence ID" value="CAD7575567.1"/>
    <property type="molecule type" value="Genomic_DNA"/>
</dbReference>
<dbReference type="PROSITE" id="PS01053">
    <property type="entry name" value="ARGINASE_1"/>
    <property type="match status" value="1"/>
</dbReference>
<dbReference type="AlphaFoldDB" id="A0A7R9JBV4"/>
<evidence type="ECO:0000256" key="7">
    <source>
        <dbReference type="ARBA" id="ARBA00022723"/>
    </source>
</evidence>
<dbReference type="InterPro" id="IPR023696">
    <property type="entry name" value="Ureohydrolase_dom_sf"/>
</dbReference>
<name>A0A7R9JBV4_TIMCA</name>
<dbReference type="PANTHER" id="PTHR43782">
    <property type="entry name" value="ARGINASE"/>
    <property type="match status" value="1"/>
</dbReference>
<dbReference type="InterPro" id="IPR014033">
    <property type="entry name" value="Arginase"/>
</dbReference>
<keyword evidence="8 12" id="KW-0378">Hydrolase</keyword>
<dbReference type="PRINTS" id="PR00116">
    <property type="entry name" value="ARGINASE"/>
</dbReference>
<dbReference type="PANTHER" id="PTHR43782:SF3">
    <property type="entry name" value="ARGINASE"/>
    <property type="match status" value="1"/>
</dbReference>
<dbReference type="GO" id="GO:0000050">
    <property type="term" value="P:urea cycle"/>
    <property type="evidence" value="ECO:0007669"/>
    <property type="project" value="UniProtKB-UniPathway"/>
</dbReference>
<evidence type="ECO:0000313" key="13">
    <source>
        <dbReference type="EMBL" id="CAD7575567.1"/>
    </source>
</evidence>
<protein>
    <recommendedName>
        <fullName evidence="4">Arginase</fullName>
        <ecNumber evidence="3">3.5.3.1</ecNumber>
    </recommendedName>
</protein>
<evidence type="ECO:0000256" key="6">
    <source>
        <dbReference type="ARBA" id="ARBA00022503"/>
    </source>
</evidence>
<dbReference type="GO" id="GO:0006525">
    <property type="term" value="P:arginine metabolic process"/>
    <property type="evidence" value="ECO:0007669"/>
    <property type="project" value="UniProtKB-KW"/>
</dbReference>
<evidence type="ECO:0000256" key="3">
    <source>
        <dbReference type="ARBA" id="ARBA00012168"/>
    </source>
</evidence>
<dbReference type="InterPro" id="IPR020855">
    <property type="entry name" value="Ureohydrolase_Mn_BS"/>
</dbReference>
<comment type="pathway">
    <text evidence="2">Nitrogen metabolism; urea cycle; L-ornithine and urea from L-arginine: step 1/1.</text>
</comment>
<reference evidence="13" key="1">
    <citation type="submission" date="2020-11" db="EMBL/GenBank/DDBJ databases">
        <authorList>
            <person name="Tran Van P."/>
        </authorList>
    </citation>
    <scope>NUCLEOTIDE SEQUENCE</scope>
</reference>
<dbReference type="Pfam" id="PF00491">
    <property type="entry name" value="Arginase"/>
    <property type="match status" value="1"/>
</dbReference>
<dbReference type="InterPro" id="IPR006035">
    <property type="entry name" value="Ureohydrolase"/>
</dbReference>
<evidence type="ECO:0000256" key="4">
    <source>
        <dbReference type="ARBA" id="ARBA00018123"/>
    </source>
</evidence>
<dbReference type="Gene3D" id="3.40.800.10">
    <property type="entry name" value="Ureohydrolase domain"/>
    <property type="match status" value="1"/>
</dbReference>